<dbReference type="RefSeq" id="WP_260011962.1">
    <property type="nucleotide sequence ID" value="NZ_JAOALJ010000002.1"/>
</dbReference>
<evidence type="ECO:0000313" key="2">
    <source>
        <dbReference type="EMBL" id="MCV2879558.1"/>
    </source>
</evidence>
<name>A0ABT3A0M3_9RHOB</name>
<dbReference type="EMBL" id="JAOWKW010000009">
    <property type="protein sequence ID" value="MCV2879558.1"/>
    <property type="molecule type" value="Genomic_DNA"/>
</dbReference>
<feature type="transmembrane region" description="Helical" evidence="1">
    <location>
        <begin position="51"/>
        <end position="70"/>
    </location>
</feature>
<gene>
    <name evidence="2" type="ORF">OE699_11935</name>
</gene>
<proteinExistence type="predicted"/>
<dbReference type="Proteomes" id="UP001526166">
    <property type="component" value="Unassembled WGS sequence"/>
</dbReference>
<keyword evidence="1" id="KW-1133">Transmembrane helix</keyword>
<keyword evidence="1" id="KW-0472">Membrane</keyword>
<evidence type="ECO:0000313" key="3">
    <source>
        <dbReference type="Proteomes" id="UP001526166"/>
    </source>
</evidence>
<dbReference type="InterPro" id="IPR019253">
    <property type="entry name" value="DUF2244_TM"/>
</dbReference>
<dbReference type="Pfam" id="PF10003">
    <property type="entry name" value="DUF2244"/>
    <property type="match status" value="1"/>
</dbReference>
<reference evidence="2 3" key="1">
    <citation type="submission" date="2022-10" db="EMBL/GenBank/DDBJ databases">
        <title>Sinirhodobacter sp. nov., isolated from ocean surface sediments.</title>
        <authorList>
            <person name="He W."/>
            <person name="Wang L."/>
            <person name="Zhang D.-F."/>
        </authorList>
    </citation>
    <scope>NUCLEOTIDE SEQUENCE [LARGE SCALE GENOMIC DNA]</scope>
    <source>
        <strain evidence="2 3">WL0115</strain>
    </source>
</reference>
<keyword evidence="1" id="KW-0812">Transmembrane</keyword>
<sequence length="169" mass="19288">MPYRWSEDEAGTVRLRLWPYRSLPRRGFVAFIGVTAGFLAVPLLAVLGSKILWALLPFLLATIWAIWFALSRSYRSGEVLEELTLSAERITLTHRAPRSDPLIWETNAYWVQPMLHPTGGRVPDYLTLRGGPREVEIGAFLTPEERRALFRELLQHLAEHRRSDPGAQA</sequence>
<accession>A0ABT3A0M3</accession>
<protein>
    <submittedName>
        <fullName evidence="2">DUF2244 domain-containing protein</fullName>
    </submittedName>
</protein>
<comment type="caution">
    <text evidence="2">The sequence shown here is derived from an EMBL/GenBank/DDBJ whole genome shotgun (WGS) entry which is preliminary data.</text>
</comment>
<keyword evidence="3" id="KW-1185">Reference proteome</keyword>
<feature type="transmembrane region" description="Helical" evidence="1">
    <location>
        <begin position="27"/>
        <end position="45"/>
    </location>
</feature>
<evidence type="ECO:0000256" key="1">
    <source>
        <dbReference type="SAM" id="Phobius"/>
    </source>
</evidence>
<organism evidence="2 3">
    <name type="scientific">Sedimentimonas flavescens</name>
    <dbReference type="NCBI Taxonomy" id="2851012"/>
    <lineage>
        <taxon>Bacteria</taxon>
        <taxon>Pseudomonadati</taxon>
        <taxon>Pseudomonadota</taxon>
        <taxon>Alphaproteobacteria</taxon>
        <taxon>Rhodobacterales</taxon>
        <taxon>Rhodobacter group</taxon>
        <taxon>Sedimentimonas</taxon>
    </lineage>
</organism>